<dbReference type="RefSeq" id="WP_073094687.1">
    <property type="nucleotide sequence ID" value="NZ_FRCY01000006.1"/>
</dbReference>
<organism evidence="2 3">
    <name type="scientific">Cyclobacterium lianum</name>
    <dbReference type="NCBI Taxonomy" id="388280"/>
    <lineage>
        <taxon>Bacteria</taxon>
        <taxon>Pseudomonadati</taxon>
        <taxon>Bacteroidota</taxon>
        <taxon>Cytophagia</taxon>
        <taxon>Cytophagales</taxon>
        <taxon>Cyclobacteriaceae</taxon>
        <taxon>Cyclobacterium</taxon>
    </lineage>
</organism>
<dbReference type="Proteomes" id="UP000184513">
    <property type="component" value="Unassembled WGS sequence"/>
</dbReference>
<keyword evidence="3" id="KW-1185">Reference proteome</keyword>
<gene>
    <name evidence="2" type="ORF">SAMN04488057_10622</name>
</gene>
<feature type="region of interest" description="Disordered" evidence="1">
    <location>
        <begin position="39"/>
        <end position="79"/>
    </location>
</feature>
<evidence type="ECO:0000313" key="3">
    <source>
        <dbReference type="Proteomes" id="UP000184513"/>
    </source>
</evidence>
<evidence type="ECO:0008006" key="4">
    <source>
        <dbReference type="Google" id="ProtNLM"/>
    </source>
</evidence>
<dbReference type="STRING" id="388280.SAMN04488057_10622"/>
<accession>A0A1M7NS13</accession>
<dbReference type="EMBL" id="FRCY01000006">
    <property type="protein sequence ID" value="SHN06775.1"/>
    <property type="molecule type" value="Genomic_DNA"/>
</dbReference>
<name>A0A1M7NS13_9BACT</name>
<dbReference type="AlphaFoldDB" id="A0A1M7NS13"/>
<proteinExistence type="predicted"/>
<dbReference type="OrthoDB" id="10011495at2"/>
<sequence>MTKEGLIRRTVEALERLPEGRIQEIADFAEFVLKKNEDQLHPQHAGESALTQHAMRLSESSLNEDWENEDDAHWDSFLE</sequence>
<evidence type="ECO:0000313" key="2">
    <source>
        <dbReference type="EMBL" id="SHN06775.1"/>
    </source>
</evidence>
<evidence type="ECO:0000256" key="1">
    <source>
        <dbReference type="SAM" id="MobiDB-lite"/>
    </source>
</evidence>
<protein>
    <recommendedName>
        <fullName evidence="4">DUF2281 domain-containing protein</fullName>
    </recommendedName>
</protein>
<reference evidence="2 3" key="1">
    <citation type="submission" date="2016-11" db="EMBL/GenBank/DDBJ databases">
        <authorList>
            <person name="Jaros S."/>
            <person name="Januszkiewicz K."/>
            <person name="Wedrychowicz H."/>
        </authorList>
    </citation>
    <scope>NUCLEOTIDE SEQUENCE [LARGE SCALE GENOMIC DNA]</scope>
    <source>
        <strain evidence="2 3">CGMCC 1.6102</strain>
    </source>
</reference>